<proteinExistence type="predicted"/>
<dbReference type="Proteomes" id="UP000682733">
    <property type="component" value="Unassembled WGS sequence"/>
</dbReference>
<dbReference type="Proteomes" id="UP000677228">
    <property type="component" value="Unassembled WGS sequence"/>
</dbReference>
<protein>
    <submittedName>
        <fullName evidence="1">Uncharacterized protein</fullName>
    </submittedName>
</protein>
<evidence type="ECO:0000313" key="1">
    <source>
        <dbReference type="EMBL" id="CAF1681011.1"/>
    </source>
</evidence>
<organism evidence="1 3">
    <name type="scientific">Didymodactylos carnosus</name>
    <dbReference type="NCBI Taxonomy" id="1234261"/>
    <lineage>
        <taxon>Eukaryota</taxon>
        <taxon>Metazoa</taxon>
        <taxon>Spiralia</taxon>
        <taxon>Gnathifera</taxon>
        <taxon>Rotifera</taxon>
        <taxon>Eurotatoria</taxon>
        <taxon>Bdelloidea</taxon>
        <taxon>Philodinida</taxon>
        <taxon>Philodinidae</taxon>
        <taxon>Didymodactylos</taxon>
    </lineage>
</organism>
<gene>
    <name evidence="1" type="ORF">OVA965_LOCUS46069</name>
    <name evidence="2" type="ORF">TMI583_LOCUS50237</name>
</gene>
<feature type="non-terminal residue" evidence="1">
    <location>
        <position position="77"/>
    </location>
</feature>
<evidence type="ECO:0000313" key="2">
    <source>
        <dbReference type="EMBL" id="CAF4573585.1"/>
    </source>
</evidence>
<feature type="non-terminal residue" evidence="1">
    <location>
        <position position="1"/>
    </location>
</feature>
<dbReference type="AlphaFoldDB" id="A0A8S2GCY2"/>
<reference evidence="1" key="1">
    <citation type="submission" date="2021-02" db="EMBL/GenBank/DDBJ databases">
        <authorList>
            <person name="Nowell W R."/>
        </authorList>
    </citation>
    <scope>NUCLEOTIDE SEQUENCE</scope>
</reference>
<name>A0A8S2GCY2_9BILA</name>
<dbReference type="EMBL" id="CAJOBA010118384">
    <property type="protein sequence ID" value="CAF4573585.1"/>
    <property type="molecule type" value="Genomic_DNA"/>
</dbReference>
<evidence type="ECO:0000313" key="3">
    <source>
        <dbReference type="Proteomes" id="UP000677228"/>
    </source>
</evidence>
<dbReference type="EMBL" id="CAJNOK010079646">
    <property type="protein sequence ID" value="CAF1681011.1"/>
    <property type="molecule type" value="Genomic_DNA"/>
</dbReference>
<comment type="caution">
    <text evidence="1">The sequence shown here is derived from an EMBL/GenBank/DDBJ whole genome shotgun (WGS) entry which is preliminary data.</text>
</comment>
<accession>A0A8S2GCY2</accession>
<sequence>TKKIELKVAEVSILHIKQKSRDMLRQNFTALEKEIGSFVNKDVQQTFDVHYKTMNAIIANYISSIEDTLNDKFKMRE</sequence>